<evidence type="ECO:0000313" key="1">
    <source>
        <dbReference type="EMBL" id="KXX81002.1"/>
    </source>
</evidence>
<dbReference type="STRING" id="100816.A0A175WBQ6"/>
<dbReference type="VEuPathDB" id="FungiDB:MMYC01_205183"/>
<reference evidence="1 2" key="1">
    <citation type="journal article" date="2016" name="Genome Announc.">
        <title>Genome Sequence of Madurella mycetomatis mm55, Isolated from a Human Mycetoma Case in Sudan.</title>
        <authorList>
            <person name="Smit S."/>
            <person name="Derks M.F."/>
            <person name="Bervoets S."/>
            <person name="Fahal A."/>
            <person name="van Leeuwen W."/>
            <person name="van Belkum A."/>
            <person name="van de Sande W.W."/>
        </authorList>
    </citation>
    <scope>NUCLEOTIDE SEQUENCE [LARGE SCALE GENOMIC DNA]</scope>
    <source>
        <strain evidence="2">mm55</strain>
    </source>
</reference>
<name>A0A175WBQ6_9PEZI</name>
<protein>
    <submittedName>
        <fullName evidence="1">Uncharacterized protein</fullName>
    </submittedName>
</protein>
<dbReference type="OrthoDB" id="4115389at2759"/>
<sequence>MYKSRFKRWGFAKNISRNCLAAMIRVQSERAMSGKPTAFDINKKQVHLGVKLQACGKTHYDIEESEPCRLPNSVRAYTPSSYYDQHAALDSRESLSLRDALFECAKILPFGGSDVEDDVSPWIEVGWGLGLGFSLSSRMHARLGIDICGQAFDVLHLLVRNPCLDSLMYFLVIPLVWPDCGVNRELWKYLAACPHGDTQSSLSVHNLFQTMFQYIEAHGTHNFLDIMEKCIGDLLIHLSKTNHPISKWDVMEWSQDMGLYSHLDGQTSHRAFSMVTKCLPLVGDSDELDPIWKVMEDLHTSISKKGVAHPDVFDIANKLLLKSQETDIERDHAYFQFHALTALAAFFKKRRGPGDSGHHPGHSLGMSYLKSANSTTKGTTSLAPVVRLENLFVAESWSRAAGDLDGTEKLHEEWESWVKSLELKGEAPRLS</sequence>
<proteinExistence type="predicted"/>
<dbReference type="Proteomes" id="UP000078237">
    <property type="component" value="Unassembled WGS sequence"/>
</dbReference>
<gene>
    <name evidence="1" type="ORF">MMYC01_205183</name>
</gene>
<evidence type="ECO:0000313" key="2">
    <source>
        <dbReference type="Proteomes" id="UP000078237"/>
    </source>
</evidence>
<dbReference type="AlphaFoldDB" id="A0A175WBQ6"/>
<organism evidence="1 2">
    <name type="scientific">Madurella mycetomatis</name>
    <dbReference type="NCBI Taxonomy" id="100816"/>
    <lineage>
        <taxon>Eukaryota</taxon>
        <taxon>Fungi</taxon>
        <taxon>Dikarya</taxon>
        <taxon>Ascomycota</taxon>
        <taxon>Pezizomycotina</taxon>
        <taxon>Sordariomycetes</taxon>
        <taxon>Sordariomycetidae</taxon>
        <taxon>Sordariales</taxon>
        <taxon>Sordariales incertae sedis</taxon>
        <taxon>Madurella</taxon>
    </lineage>
</organism>
<accession>A0A175WBQ6</accession>
<comment type="caution">
    <text evidence="1">The sequence shown here is derived from an EMBL/GenBank/DDBJ whole genome shotgun (WGS) entry which is preliminary data.</text>
</comment>
<keyword evidence="2" id="KW-1185">Reference proteome</keyword>
<dbReference type="EMBL" id="LCTW02000045">
    <property type="protein sequence ID" value="KXX81002.1"/>
    <property type="molecule type" value="Genomic_DNA"/>
</dbReference>